<evidence type="ECO:0000313" key="2">
    <source>
        <dbReference type="EMBL" id="KOO31204.1"/>
    </source>
</evidence>
<dbReference type="OrthoDB" id="38514at2759"/>
<keyword evidence="1" id="KW-0732">Signal</keyword>
<feature type="signal peptide" evidence="1">
    <location>
        <begin position="1"/>
        <end position="18"/>
    </location>
</feature>
<comment type="caution">
    <text evidence="2">The sequence shown here is derived from an EMBL/GenBank/DDBJ whole genome shotgun (WGS) entry which is preliminary data.</text>
</comment>
<reference evidence="3" key="1">
    <citation type="journal article" date="2015" name="PLoS Genet.">
        <title>Genome Sequence and Transcriptome Analyses of Chrysochromulina tobin: Metabolic Tools for Enhanced Algal Fitness in the Prominent Order Prymnesiales (Haptophyceae).</title>
        <authorList>
            <person name="Hovde B.T."/>
            <person name="Deodato C.R."/>
            <person name="Hunsperger H.M."/>
            <person name="Ryken S.A."/>
            <person name="Yost W."/>
            <person name="Jha R.K."/>
            <person name="Patterson J."/>
            <person name="Monnat R.J. Jr."/>
            <person name="Barlow S.B."/>
            <person name="Starkenburg S.R."/>
            <person name="Cattolico R.A."/>
        </authorList>
    </citation>
    <scope>NUCLEOTIDE SEQUENCE</scope>
    <source>
        <strain evidence="3">CCMP291</strain>
    </source>
</reference>
<dbReference type="EMBL" id="JWZX01002066">
    <property type="protein sequence ID" value="KOO31204.1"/>
    <property type="molecule type" value="Genomic_DNA"/>
</dbReference>
<name>A0A0M0JXB5_9EUKA</name>
<evidence type="ECO:0000256" key="1">
    <source>
        <dbReference type="SAM" id="SignalP"/>
    </source>
</evidence>
<organism evidence="2 3">
    <name type="scientific">Chrysochromulina tobinii</name>
    <dbReference type="NCBI Taxonomy" id="1460289"/>
    <lineage>
        <taxon>Eukaryota</taxon>
        <taxon>Haptista</taxon>
        <taxon>Haptophyta</taxon>
        <taxon>Prymnesiophyceae</taxon>
        <taxon>Prymnesiales</taxon>
        <taxon>Chrysochromulinaceae</taxon>
        <taxon>Chrysochromulina</taxon>
    </lineage>
</organism>
<gene>
    <name evidence="2" type="ORF">Ctob_004687</name>
</gene>
<keyword evidence="3" id="KW-1185">Reference proteome</keyword>
<protein>
    <submittedName>
        <fullName evidence="2">Uncharacterized protein</fullName>
    </submittedName>
</protein>
<sequence>MLLAVVLCASASLQPATAGVQTRRALLGNAMAAASFAAAPAFALEQLMVDPNSLKKADIGLLDEIPPKAKQAYLQYLPQLQLDADFYLFELKDWLNNPGRWDRIGELTASSDIGSAASVSRLEREFVTPMKILALAFPPDLGGEDMQSALDKFQQSMFQLSRQARRGATTGNVAGPSAKDVAEVYTTWEAGRQALNSFFFALNESTGTQRLVTIPAAGDEKAYPRSKLLYTQLLKDAAICRNRGGEALAGFWGGLMVYGTVPGVNPCGNTALAYYSQGL</sequence>
<feature type="chain" id="PRO_5005602178" evidence="1">
    <location>
        <begin position="19"/>
        <end position="279"/>
    </location>
</feature>
<dbReference type="AlphaFoldDB" id="A0A0M0JXB5"/>
<accession>A0A0M0JXB5</accession>
<proteinExistence type="predicted"/>
<evidence type="ECO:0000313" key="3">
    <source>
        <dbReference type="Proteomes" id="UP000037460"/>
    </source>
</evidence>
<dbReference type="Proteomes" id="UP000037460">
    <property type="component" value="Unassembled WGS sequence"/>
</dbReference>